<dbReference type="OrthoDB" id="29024at2759"/>
<protein>
    <submittedName>
        <fullName evidence="2">Uncharacterized protein</fullName>
    </submittedName>
</protein>
<organism evidence="2 3">
    <name type="scientific">Colocasia esculenta</name>
    <name type="common">Wild taro</name>
    <name type="synonym">Arum esculentum</name>
    <dbReference type="NCBI Taxonomy" id="4460"/>
    <lineage>
        <taxon>Eukaryota</taxon>
        <taxon>Viridiplantae</taxon>
        <taxon>Streptophyta</taxon>
        <taxon>Embryophyta</taxon>
        <taxon>Tracheophyta</taxon>
        <taxon>Spermatophyta</taxon>
        <taxon>Magnoliopsida</taxon>
        <taxon>Liliopsida</taxon>
        <taxon>Araceae</taxon>
        <taxon>Aroideae</taxon>
        <taxon>Colocasieae</taxon>
        <taxon>Colocasia</taxon>
    </lineage>
</organism>
<feature type="region of interest" description="Disordered" evidence="1">
    <location>
        <begin position="1"/>
        <end position="20"/>
    </location>
</feature>
<dbReference type="Proteomes" id="UP000652761">
    <property type="component" value="Unassembled WGS sequence"/>
</dbReference>
<gene>
    <name evidence="2" type="ORF">Taro_017362</name>
</gene>
<proteinExistence type="predicted"/>
<evidence type="ECO:0000313" key="3">
    <source>
        <dbReference type="Proteomes" id="UP000652761"/>
    </source>
</evidence>
<accession>A0A843UT00</accession>
<evidence type="ECO:0000256" key="1">
    <source>
        <dbReference type="SAM" id="MobiDB-lite"/>
    </source>
</evidence>
<name>A0A843UT00_COLES</name>
<reference evidence="2" key="1">
    <citation type="submission" date="2017-07" db="EMBL/GenBank/DDBJ databases">
        <title>Taro Niue Genome Assembly and Annotation.</title>
        <authorList>
            <person name="Atibalentja N."/>
            <person name="Keating K."/>
            <person name="Fields C.J."/>
        </authorList>
    </citation>
    <scope>NUCLEOTIDE SEQUENCE</scope>
    <source>
        <strain evidence="2">Niue_2</strain>
        <tissue evidence="2">Leaf</tissue>
    </source>
</reference>
<keyword evidence="3" id="KW-1185">Reference proteome</keyword>
<comment type="caution">
    <text evidence="2">The sequence shown here is derived from an EMBL/GenBank/DDBJ whole genome shotgun (WGS) entry which is preliminary data.</text>
</comment>
<sequence>MDPVTSPRRQRARLGPPTAPRRLLASPFASPVRRPPNTAFTPWRRLGGRLDNYGFLPILSRCKKYPTMELRGLFDYLVNQLKRGNGIELVRSEYLYF</sequence>
<evidence type="ECO:0000313" key="2">
    <source>
        <dbReference type="EMBL" id="MQL84854.1"/>
    </source>
</evidence>
<dbReference type="AlphaFoldDB" id="A0A843UT00"/>
<dbReference type="EMBL" id="NMUH01000790">
    <property type="protein sequence ID" value="MQL84854.1"/>
    <property type="molecule type" value="Genomic_DNA"/>
</dbReference>